<gene>
    <name evidence="5" type="ORF">CWI83_01730</name>
</gene>
<dbReference type="Pfam" id="PF01784">
    <property type="entry name" value="DUF34_NIF3"/>
    <property type="match status" value="1"/>
</dbReference>
<feature type="binding site" evidence="4">
    <location>
        <position position="219"/>
    </location>
    <ligand>
        <name>a divalent metal cation</name>
        <dbReference type="ChEBI" id="CHEBI:60240"/>
        <label>1</label>
    </ligand>
</feature>
<reference evidence="5 6" key="1">
    <citation type="journal article" date="2011" name="Front. Microbiol.">
        <title>Genomic signatures of strain selection and enhancement in Bacillus atrophaeus var. globigii, a historical biowarfare simulant.</title>
        <authorList>
            <person name="Gibbons H.S."/>
            <person name="Broomall S.M."/>
            <person name="McNew L.A."/>
            <person name="Daligault H."/>
            <person name="Chapman C."/>
            <person name="Bruce D."/>
            <person name="Karavis M."/>
            <person name="Krepps M."/>
            <person name="McGregor P.A."/>
            <person name="Hong C."/>
            <person name="Park K.H."/>
            <person name="Akmal A."/>
            <person name="Feldman A."/>
            <person name="Lin J.S."/>
            <person name="Chang W.E."/>
            <person name="Higgs B.W."/>
            <person name="Demirev P."/>
            <person name="Lindquist J."/>
            <person name="Liem A."/>
            <person name="Fochler E."/>
            <person name="Read T.D."/>
            <person name="Tapia R."/>
            <person name="Johnson S."/>
            <person name="Bishop-Lilly K.A."/>
            <person name="Detter C."/>
            <person name="Han C."/>
            <person name="Sozhamannan S."/>
            <person name="Rosenzweig C.N."/>
            <person name="Skowronski E.W."/>
        </authorList>
    </citation>
    <scope>NUCLEOTIDE SEQUENCE [LARGE SCALE GENOMIC DNA]</scope>
    <source>
        <strain evidence="5 6">PIT1</strain>
    </source>
</reference>
<comment type="similarity">
    <text evidence="1">Belongs to the GTP cyclohydrolase I type 2/NIF3 family.</text>
</comment>
<dbReference type="NCBIfam" id="TIGR00486">
    <property type="entry name" value="YbgI_SA1388"/>
    <property type="match status" value="1"/>
</dbReference>
<dbReference type="InterPro" id="IPR002678">
    <property type="entry name" value="DUF34/NIF3"/>
</dbReference>
<evidence type="ECO:0000256" key="1">
    <source>
        <dbReference type="ARBA" id="ARBA00006964"/>
    </source>
</evidence>
<keyword evidence="3 4" id="KW-0479">Metal-binding</keyword>
<dbReference type="Gene3D" id="3.40.1390.30">
    <property type="entry name" value="NIF3 (NGG1p interacting factor 3)-like"/>
    <property type="match status" value="2"/>
</dbReference>
<dbReference type="OrthoDB" id="9800881at2"/>
<protein>
    <recommendedName>
        <fullName evidence="2">GTP cyclohydrolase 1 type 2 homolog</fullName>
    </recommendedName>
</protein>
<dbReference type="Proteomes" id="UP000288279">
    <property type="component" value="Unassembled WGS sequence"/>
</dbReference>
<feature type="binding site" evidence="4">
    <location>
        <position position="101"/>
    </location>
    <ligand>
        <name>a divalent metal cation</name>
        <dbReference type="ChEBI" id="CHEBI:60240"/>
        <label>1</label>
    </ligand>
</feature>
<dbReference type="EMBL" id="PIQG01000001">
    <property type="protein sequence ID" value="RUO79259.1"/>
    <property type="molecule type" value="Genomic_DNA"/>
</dbReference>
<evidence type="ECO:0000313" key="5">
    <source>
        <dbReference type="EMBL" id="RUO79259.1"/>
    </source>
</evidence>
<dbReference type="InterPro" id="IPR036069">
    <property type="entry name" value="DUF34/NIF3_sf"/>
</dbReference>
<dbReference type="PANTHER" id="PTHR13799:SF14">
    <property type="entry name" value="GTP CYCLOHYDROLASE 1 TYPE 2 HOMOLOG"/>
    <property type="match status" value="1"/>
</dbReference>
<evidence type="ECO:0000256" key="4">
    <source>
        <dbReference type="PIRSR" id="PIRSR602678-1"/>
    </source>
</evidence>
<organism evidence="5 6">
    <name type="scientific">Pseudidiomarina taiwanensis</name>
    <dbReference type="NCBI Taxonomy" id="337250"/>
    <lineage>
        <taxon>Bacteria</taxon>
        <taxon>Pseudomonadati</taxon>
        <taxon>Pseudomonadota</taxon>
        <taxon>Gammaproteobacteria</taxon>
        <taxon>Alteromonadales</taxon>
        <taxon>Idiomarinaceae</taxon>
        <taxon>Pseudidiomarina</taxon>
    </lineage>
</organism>
<feature type="binding site" evidence="4">
    <location>
        <position position="63"/>
    </location>
    <ligand>
        <name>a divalent metal cation</name>
        <dbReference type="ChEBI" id="CHEBI:60240"/>
        <label>1</label>
    </ligand>
</feature>
<feature type="binding site" evidence="4">
    <location>
        <position position="223"/>
    </location>
    <ligand>
        <name>a divalent metal cation</name>
        <dbReference type="ChEBI" id="CHEBI:60240"/>
        <label>1</label>
    </ligand>
</feature>
<sequence length="251" mass="27325">MQRQQLEQYLADYLATSQISDYSPNGLQVEGRTDIKRIVTGVTASQRLLDAAVQAQADAILVHHGYFWKNEPAVITGMKKQRIATLLQHDINLFGYHLPIDVHPEVGNNAQLGRLLGFTECQAVESIAPTGVVMQGQFDTPVSLAALVNILEQQLQRSMVCVEAVHDNICTVAWCTGGGQGFIDAAAAAGADLFITGEVSEQTIHSARELGINFIAAGHHATERYGIRALGEHLAERFGLEHQFIDIDNPA</sequence>
<dbReference type="GO" id="GO:0046872">
    <property type="term" value="F:metal ion binding"/>
    <property type="evidence" value="ECO:0007669"/>
    <property type="project" value="UniProtKB-KW"/>
</dbReference>
<dbReference type="PANTHER" id="PTHR13799">
    <property type="entry name" value="NGG1 INTERACTING FACTOR 3"/>
    <property type="match status" value="1"/>
</dbReference>
<evidence type="ECO:0000256" key="3">
    <source>
        <dbReference type="ARBA" id="ARBA00022723"/>
    </source>
</evidence>
<evidence type="ECO:0000256" key="2">
    <source>
        <dbReference type="ARBA" id="ARBA00022112"/>
    </source>
</evidence>
<keyword evidence="6" id="KW-1185">Reference proteome</keyword>
<dbReference type="FunFam" id="3.40.1390.30:FF:000002">
    <property type="entry name" value="Nif3-like dinuclear metal center protein"/>
    <property type="match status" value="1"/>
</dbReference>
<dbReference type="SUPFAM" id="SSF102705">
    <property type="entry name" value="NIF3 (NGG1p interacting factor 3)-like"/>
    <property type="match status" value="1"/>
</dbReference>
<feature type="binding site" evidence="4">
    <location>
        <position position="64"/>
    </location>
    <ligand>
        <name>a divalent metal cation</name>
        <dbReference type="ChEBI" id="CHEBI:60240"/>
        <label>2</label>
    </ligand>
</feature>
<name>A0A432ZMZ2_9GAMM</name>
<dbReference type="GO" id="GO:0005737">
    <property type="term" value="C:cytoplasm"/>
    <property type="evidence" value="ECO:0007669"/>
    <property type="project" value="TreeGrafter"/>
</dbReference>
<proteinExistence type="inferred from homology"/>
<dbReference type="AlphaFoldDB" id="A0A432ZMZ2"/>
<accession>A0A432ZMZ2</accession>
<comment type="caution">
    <text evidence="5">The sequence shown here is derived from an EMBL/GenBank/DDBJ whole genome shotgun (WGS) entry which is preliminary data.</text>
</comment>
<dbReference type="RefSeq" id="WP_126824865.1">
    <property type="nucleotide sequence ID" value="NZ_PIQG01000001.1"/>
</dbReference>
<evidence type="ECO:0000313" key="6">
    <source>
        <dbReference type="Proteomes" id="UP000288279"/>
    </source>
</evidence>